<dbReference type="PANTHER" id="PTHR10353">
    <property type="entry name" value="GLYCOSYL HYDROLASE"/>
    <property type="match status" value="1"/>
</dbReference>
<dbReference type="EMBL" id="CP158281">
    <property type="protein sequence ID" value="XBV90565.1"/>
    <property type="molecule type" value="Genomic_DNA"/>
</dbReference>
<dbReference type="GO" id="GO:0008422">
    <property type="term" value="F:beta-glucosidase activity"/>
    <property type="evidence" value="ECO:0007669"/>
    <property type="project" value="UniProtKB-EC"/>
</dbReference>
<dbReference type="GO" id="GO:0005829">
    <property type="term" value="C:cytosol"/>
    <property type="evidence" value="ECO:0007669"/>
    <property type="project" value="TreeGrafter"/>
</dbReference>
<dbReference type="PROSITE" id="PS00572">
    <property type="entry name" value="GLYCOSYL_HYDROL_F1_1"/>
    <property type="match status" value="1"/>
</dbReference>
<evidence type="ECO:0000256" key="6">
    <source>
        <dbReference type="RuleBase" id="RU003690"/>
    </source>
</evidence>
<dbReference type="Gene3D" id="3.20.20.80">
    <property type="entry name" value="Glycosidases"/>
    <property type="match status" value="1"/>
</dbReference>
<evidence type="ECO:0000256" key="4">
    <source>
        <dbReference type="ARBA" id="ARBA00023295"/>
    </source>
</evidence>
<gene>
    <name evidence="7" type="ORF">AAFP32_07580</name>
</gene>
<feature type="active site" description="Nucleophile" evidence="5">
    <location>
        <position position="361"/>
    </location>
</feature>
<keyword evidence="3" id="KW-0378">Hydrolase</keyword>
<evidence type="ECO:0000256" key="2">
    <source>
        <dbReference type="ARBA" id="ARBA00012744"/>
    </source>
</evidence>
<evidence type="ECO:0000313" key="7">
    <source>
        <dbReference type="EMBL" id="XBV90565.1"/>
    </source>
</evidence>
<comment type="similarity">
    <text evidence="1 6">Belongs to the glycosyl hydrolase 1 family.</text>
</comment>
<dbReference type="Pfam" id="PF00232">
    <property type="entry name" value="Glyco_hydro_1"/>
    <property type="match status" value="1"/>
</dbReference>
<dbReference type="PRINTS" id="PR00131">
    <property type="entry name" value="GLHYDRLASE1"/>
</dbReference>
<dbReference type="InterPro" id="IPR001360">
    <property type="entry name" value="Glyco_hydro_1"/>
</dbReference>
<dbReference type="InterPro" id="IPR017853">
    <property type="entry name" value="GH"/>
</dbReference>
<dbReference type="KEGG" id="bkr:AAFP32_07580"/>
<dbReference type="EC" id="3.2.1.21" evidence="2"/>
<evidence type="ECO:0000256" key="3">
    <source>
        <dbReference type="ARBA" id="ARBA00022801"/>
    </source>
</evidence>
<organism evidence="7">
    <name type="scientific">Brevibacterium koreense</name>
    <dbReference type="NCBI Taxonomy" id="3140787"/>
    <lineage>
        <taxon>Bacteria</taxon>
        <taxon>Bacillati</taxon>
        <taxon>Actinomycetota</taxon>
        <taxon>Actinomycetes</taxon>
        <taxon>Micrococcales</taxon>
        <taxon>Brevibacteriaceae</taxon>
        <taxon>Brevibacterium</taxon>
    </lineage>
</organism>
<evidence type="ECO:0000256" key="5">
    <source>
        <dbReference type="PROSITE-ProRule" id="PRU10055"/>
    </source>
</evidence>
<keyword evidence="4" id="KW-0326">Glycosidase</keyword>
<dbReference type="PANTHER" id="PTHR10353:SF36">
    <property type="entry name" value="LP05116P"/>
    <property type="match status" value="1"/>
</dbReference>
<dbReference type="SUPFAM" id="SSF51445">
    <property type="entry name" value="(Trans)glycosidases"/>
    <property type="match status" value="1"/>
</dbReference>
<dbReference type="InterPro" id="IPR018120">
    <property type="entry name" value="Glyco_hydro_1_AS"/>
</dbReference>
<dbReference type="RefSeq" id="WP_350271293.1">
    <property type="nucleotide sequence ID" value="NZ_CP158281.1"/>
</dbReference>
<reference evidence="7" key="1">
    <citation type="submission" date="2024-06" db="EMBL/GenBank/DDBJ databases">
        <title>Brevibacterium koreense sp. nov., isolated from jogae-jeotgal, a Korean fermented seafood.</title>
        <authorList>
            <person name="Whon T.W."/>
            <person name="Nam S."/>
            <person name="Kim Y."/>
        </authorList>
    </citation>
    <scope>NUCLEOTIDE SEQUENCE</scope>
    <source>
        <strain evidence="7">CBA3109</strain>
    </source>
</reference>
<name>A0AAU7UPM0_9MICO</name>
<proteinExistence type="inferred from homology"/>
<dbReference type="AlphaFoldDB" id="A0AAU7UPM0"/>
<evidence type="ECO:0000256" key="1">
    <source>
        <dbReference type="ARBA" id="ARBA00010838"/>
    </source>
</evidence>
<protein>
    <recommendedName>
        <fullName evidence="2">beta-glucosidase</fullName>
        <ecNumber evidence="2">3.2.1.21</ecNumber>
    </recommendedName>
</protein>
<accession>A0AAU7UPM0</accession>
<dbReference type="GO" id="GO:0016052">
    <property type="term" value="P:carbohydrate catabolic process"/>
    <property type="evidence" value="ECO:0007669"/>
    <property type="project" value="TreeGrafter"/>
</dbReference>
<sequence length="454" mass="49751">MAGTSEFAPQTLQTLSGLRFSAATAAFQIEGARTLGGRGRSIWDDFVDAPGNVIDGSTADPGPDSYHRSAEDAALLSGLGVDRYRFSISWVRTIPDGKPGATPNAAGLDHYDRVVDELLAAGVTPEPTLYHWDLPSGLEAEGGWLNRDTVHRFGEHVEAVANRLGDRVHHWYTINEPASTSLQGYALGELAPGRTMLFDALPSVHHQLLAHGTAATILREHGARQVAAAINHSLILPETDAESDHRAAATLDLIYNRLFADPLLLGEYPDLEELDEQMPIHDGDMELISAPCEVYGLNYYNPTTVRSVNEGPLPFEMVPTPDAATTGFGPLWPIRPDTLRDLLIDMRTRYGPTLPPIVISENGASFPEPEVCTEPVRDDDRIAYLHDHLLAVSEAVEAGVSVAGYTVWSLLDNFEWAYGYTQRFGLVHVNMDTGQRTPKSSYEWYRDLIASVRA</sequence>